<feature type="signal peptide" evidence="1">
    <location>
        <begin position="1"/>
        <end position="24"/>
    </location>
</feature>
<dbReference type="Proteomes" id="UP001225596">
    <property type="component" value="Unassembled WGS sequence"/>
</dbReference>
<evidence type="ECO:0000313" key="2">
    <source>
        <dbReference type="EMBL" id="MDQ9169256.1"/>
    </source>
</evidence>
<accession>A0ABU1BJS3</accession>
<keyword evidence="1" id="KW-0732">Signal</keyword>
<comment type="caution">
    <text evidence="2">The sequence shown here is derived from an EMBL/GenBank/DDBJ whole genome shotgun (WGS) entry which is preliminary data.</text>
</comment>
<feature type="chain" id="PRO_5046706749" description="ABC-type transport auxiliary lipoprotein component domain-containing protein" evidence="1">
    <location>
        <begin position="25"/>
        <end position="224"/>
    </location>
</feature>
<dbReference type="PROSITE" id="PS51257">
    <property type="entry name" value="PROKAR_LIPOPROTEIN"/>
    <property type="match status" value="1"/>
</dbReference>
<organism evidence="2 3">
    <name type="scientific">Keguizhuia sedimenti</name>
    <dbReference type="NCBI Taxonomy" id="3064264"/>
    <lineage>
        <taxon>Bacteria</taxon>
        <taxon>Pseudomonadati</taxon>
        <taxon>Pseudomonadota</taxon>
        <taxon>Betaproteobacteria</taxon>
        <taxon>Burkholderiales</taxon>
        <taxon>Oxalobacteraceae</taxon>
        <taxon>Keguizhuia</taxon>
    </lineage>
</organism>
<protein>
    <recommendedName>
        <fullName evidence="4">ABC-type transport auxiliary lipoprotein component domain-containing protein</fullName>
    </recommendedName>
</protein>
<gene>
    <name evidence="2" type="ORF">Q8A64_02410</name>
</gene>
<name>A0ABU1BJS3_9BURK</name>
<reference evidence="2 3" key="1">
    <citation type="submission" date="2023-08" db="EMBL/GenBank/DDBJ databases">
        <title>Oxalobacteraceae gen .nov., isolated from river sludge outside the plant.</title>
        <authorList>
            <person name="Zhao S.Y."/>
        </authorList>
    </citation>
    <scope>NUCLEOTIDE SEQUENCE [LARGE SCALE GENOMIC DNA]</scope>
    <source>
        <strain evidence="2 3">R-40</strain>
    </source>
</reference>
<dbReference type="EMBL" id="JAUYVH010000001">
    <property type="protein sequence ID" value="MDQ9169256.1"/>
    <property type="molecule type" value="Genomic_DNA"/>
</dbReference>
<evidence type="ECO:0008006" key="4">
    <source>
        <dbReference type="Google" id="ProtNLM"/>
    </source>
</evidence>
<evidence type="ECO:0000313" key="3">
    <source>
        <dbReference type="Proteomes" id="UP001225596"/>
    </source>
</evidence>
<proteinExistence type="predicted"/>
<evidence type="ECO:0000256" key="1">
    <source>
        <dbReference type="SAM" id="SignalP"/>
    </source>
</evidence>
<keyword evidence="3" id="KW-1185">Reference proteome</keyword>
<dbReference type="RefSeq" id="WP_338435112.1">
    <property type="nucleotide sequence ID" value="NZ_JAUYVH010000001.1"/>
</dbReference>
<sequence>MAAKLNSKTIGSIACSVVAGVAMAACTGPEMAPDAHIETAQDAPIKSSSRPIYLRAMKTQLATPRAGIGTLYEGTNCQPKGEVIWDDTLFRQLSHQLPKTFRRSLQRAHYRVPSDSLPAADIAGSDAARSKYVEVDMQVQEARADLCRQEEGTSGSVHMRVIWQVYSAGASTPLYETTTQGSYHAPIMETRSTADFFANAFSTALSNLLAERGFHEAVTRNSTH</sequence>